<gene>
    <name evidence="1" type="ORF">E4Z61_08795</name>
</gene>
<proteinExistence type="predicted"/>
<accession>A0ABX5T4K7</accession>
<dbReference type="Proteomes" id="UP000296284">
    <property type="component" value="Chromosome"/>
</dbReference>
<reference evidence="1 2" key="1">
    <citation type="submission" date="2019-03" db="EMBL/GenBank/DDBJ databases">
        <title>Complete genome sequence of Citrobacter sp. SNU WT2 isolated from diseased rainbow trout.</title>
        <authorList>
            <person name="Oh W.T."/>
            <person name="Park S.C."/>
        </authorList>
    </citation>
    <scope>NUCLEOTIDE SEQUENCE [LARGE SCALE GENOMIC DNA]</scope>
    <source>
        <strain evidence="1 2">SNU WT2</strain>
    </source>
</reference>
<evidence type="ECO:0000313" key="2">
    <source>
        <dbReference type="Proteomes" id="UP000296284"/>
    </source>
</evidence>
<name>A0ABX5T4K7_9ENTR</name>
<dbReference type="EMBL" id="CP038469">
    <property type="protein sequence ID" value="QBX80453.1"/>
    <property type="molecule type" value="Genomic_DNA"/>
</dbReference>
<protein>
    <submittedName>
        <fullName evidence="1">Uncharacterized protein</fullName>
    </submittedName>
</protein>
<sequence length="181" mass="21325">MNNHSYKMAVFVTPENENDHEWPNKKKWIDASEWLRTSQYVKIDDFHLLNLHYTPVDNLNTISITARIQEAIDNSGNSIPELSVIGKLDSQSFLQLMDGNLSYEYLRTEMDNESFKPVNDYFLVFFLYKEKKYEVELIRVVYNGKLIFMTYGSVVRYAGYWHSISPAAYSYKDFKDGRTIK</sequence>
<dbReference type="RefSeq" id="WP_135322435.1">
    <property type="nucleotide sequence ID" value="NZ_CP038469.1"/>
</dbReference>
<keyword evidence="2" id="KW-1185">Reference proteome</keyword>
<organism evidence="1 2">
    <name type="scientific">Citrobacter tructae</name>
    <dbReference type="NCBI Taxonomy" id="2562449"/>
    <lineage>
        <taxon>Bacteria</taxon>
        <taxon>Pseudomonadati</taxon>
        <taxon>Pseudomonadota</taxon>
        <taxon>Gammaproteobacteria</taxon>
        <taxon>Enterobacterales</taxon>
        <taxon>Enterobacteriaceae</taxon>
        <taxon>Citrobacter</taxon>
    </lineage>
</organism>
<evidence type="ECO:0000313" key="1">
    <source>
        <dbReference type="EMBL" id="QBX80453.1"/>
    </source>
</evidence>